<sequence>MRGIDIRDKINEYMEQYTKLWAFSGSVAAIKNGKVIFEKAYGYANIEHKVKNTTETKYKIWSITKQFTAAAILLLEERGLLKVEDSIKKYFPEYAEINSDIKIYHLLTHTSGIFNYSSLPNSHETFQRLNHKKDDLIKMFLNMPLEFEPGTQWKYCNTGYYLLGMIIERLSGKTYAEFLNENIFLPLGMLNTGVDNGKKLVSNMASGYYLNDDELIHCNYINMDLMLSSGGMYSTVVDLLMWDQALNNGKILSSTSIEKMNTQYKNNYGYGVSLNMNGNRRVIHHNGSCEGFLSEIHRYVDDDFAVVVLSNYGFTATNKLCKLIASIVFGEEYQLPVKPEAFSINEKLLESYLGIYEEQGFKLELKRENNKLKLVIDDEYILPAYPINENTLHHTWIDEEYTFTKDDDGQVYLWGIKKKNSRSFIRYANKEDADTLALINSKSIQEGFKGIISDEFLKEKFSFERLKERFNKELDEGNTSNCVIYKDGMPIGMQTFAKDDWMDRDNFEIDIWRIYLLPDYWGKNLGLEFIEWGINELKNKGYKKAALWVLEENMRARKFYEKAGFIHEGEIRIINVGKEVKEYRYIKQL</sequence>
<dbReference type="CDD" id="cd04301">
    <property type="entry name" value="NAT_SF"/>
    <property type="match status" value="1"/>
</dbReference>
<name>A0ABQ5NCP2_9CLOT</name>
<dbReference type="InterPro" id="IPR012338">
    <property type="entry name" value="Beta-lactam/transpept-like"/>
</dbReference>
<protein>
    <recommendedName>
        <fullName evidence="1">N-acetyltransferase domain-containing protein</fullName>
    </recommendedName>
</protein>
<evidence type="ECO:0000313" key="2">
    <source>
        <dbReference type="EMBL" id="GLC32799.1"/>
    </source>
</evidence>
<dbReference type="InterPro" id="IPR050491">
    <property type="entry name" value="AmpC-like"/>
</dbReference>
<dbReference type="RefSeq" id="WP_264852107.1">
    <property type="nucleotide sequence ID" value="NZ_BRXR01000001.1"/>
</dbReference>
<dbReference type="Proteomes" id="UP001208567">
    <property type="component" value="Unassembled WGS sequence"/>
</dbReference>
<dbReference type="PANTHER" id="PTHR46825">
    <property type="entry name" value="D-ALANYL-D-ALANINE-CARBOXYPEPTIDASE/ENDOPEPTIDASE AMPH"/>
    <property type="match status" value="1"/>
</dbReference>
<dbReference type="EMBL" id="BRXR01000001">
    <property type="protein sequence ID" value="GLC32799.1"/>
    <property type="molecule type" value="Genomic_DNA"/>
</dbReference>
<dbReference type="Gene3D" id="3.40.630.30">
    <property type="match status" value="1"/>
</dbReference>
<keyword evidence="3" id="KW-1185">Reference proteome</keyword>
<dbReference type="SUPFAM" id="SSF56601">
    <property type="entry name" value="beta-lactamase/transpeptidase-like"/>
    <property type="match status" value="1"/>
</dbReference>
<dbReference type="Pfam" id="PF00144">
    <property type="entry name" value="Beta-lactamase"/>
    <property type="match status" value="1"/>
</dbReference>
<dbReference type="Gene3D" id="3.40.710.10">
    <property type="entry name" value="DD-peptidase/beta-lactamase superfamily"/>
    <property type="match status" value="1"/>
</dbReference>
<dbReference type="Pfam" id="PF00583">
    <property type="entry name" value="Acetyltransf_1"/>
    <property type="match status" value="1"/>
</dbReference>
<dbReference type="InterPro" id="IPR000182">
    <property type="entry name" value="GNAT_dom"/>
</dbReference>
<evidence type="ECO:0000259" key="1">
    <source>
        <dbReference type="PROSITE" id="PS51186"/>
    </source>
</evidence>
<reference evidence="2 3" key="1">
    <citation type="journal article" date="2024" name="Int. J. Syst. Evol. Microbiol.">
        <title>Clostridium omnivorum sp. nov., isolated from anoxic soil under the treatment of reductive soil disinfestation.</title>
        <authorList>
            <person name="Ueki A."/>
            <person name="Tonouchi A."/>
            <person name="Kaku N."/>
            <person name="Honma S."/>
            <person name="Ueki K."/>
        </authorList>
    </citation>
    <scope>NUCLEOTIDE SEQUENCE [LARGE SCALE GENOMIC DNA]</scope>
    <source>
        <strain evidence="2 3">E14</strain>
    </source>
</reference>
<dbReference type="PANTHER" id="PTHR46825:SF9">
    <property type="entry name" value="BETA-LACTAMASE-RELATED DOMAIN-CONTAINING PROTEIN"/>
    <property type="match status" value="1"/>
</dbReference>
<evidence type="ECO:0000313" key="3">
    <source>
        <dbReference type="Proteomes" id="UP001208567"/>
    </source>
</evidence>
<dbReference type="InterPro" id="IPR001466">
    <property type="entry name" value="Beta-lactam-related"/>
</dbReference>
<comment type="caution">
    <text evidence="2">The sequence shown here is derived from an EMBL/GenBank/DDBJ whole genome shotgun (WGS) entry which is preliminary data.</text>
</comment>
<accession>A0ABQ5NCP2</accession>
<organism evidence="2 3">
    <name type="scientific">Clostridium omnivorum</name>
    <dbReference type="NCBI Taxonomy" id="1604902"/>
    <lineage>
        <taxon>Bacteria</taxon>
        <taxon>Bacillati</taxon>
        <taxon>Bacillota</taxon>
        <taxon>Clostridia</taxon>
        <taxon>Eubacteriales</taxon>
        <taxon>Clostridiaceae</taxon>
        <taxon>Clostridium</taxon>
    </lineage>
</organism>
<dbReference type="PROSITE" id="PS51186">
    <property type="entry name" value="GNAT"/>
    <property type="match status" value="1"/>
</dbReference>
<feature type="domain" description="N-acetyltransferase" evidence="1">
    <location>
        <begin position="423"/>
        <end position="589"/>
    </location>
</feature>
<dbReference type="InterPro" id="IPR016181">
    <property type="entry name" value="Acyl_CoA_acyltransferase"/>
</dbReference>
<dbReference type="SUPFAM" id="SSF55729">
    <property type="entry name" value="Acyl-CoA N-acyltransferases (Nat)"/>
    <property type="match status" value="1"/>
</dbReference>
<proteinExistence type="predicted"/>
<gene>
    <name evidence="2" type="ORF">bsdE14_42090</name>
</gene>